<dbReference type="RefSeq" id="WP_265266250.1">
    <property type="nucleotide sequence ID" value="NZ_JAIHOM010000127.1"/>
</dbReference>
<accession>A0ABT3LA08</accession>
<dbReference type="EMBL" id="JAIHOM010000127">
    <property type="protein sequence ID" value="MCW6038345.1"/>
    <property type="molecule type" value="Genomic_DNA"/>
</dbReference>
<name>A0ABT3LA08_9CYAN</name>
<dbReference type="Proteomes" id="UP001526426">
    <property type="component" value="Unassembled WGS sequence"/>
</dbReference>
<protein>
    <submittedName>
        <fullName evidence="1">Uncharacterized protein</fullName>
    </submittedName>
</protein>
<gene>
    <name evidence="1" type="ORF">K4A83_19000</name>
</gene>
<proteinExistence type="predicted"/>
<comment type="caution">
    <text evidence="1">The sequence shown here is derived from an EMBL/GenBank/DDBJ whole genome shotgun (WGS) entry which is preliminary data.</text>
</comment>
<organism evidence="1 2">
    <name type="scientific">Spirulina subsalsa FACHB-351</name>
    <dbReference type="NCBI Taxonomy" id="234711"/>
    <lineage>
        <taxon>Bacteria</taxon>
        <taxon>Bacillati</taxon>
        <taxon>Cyanobacteriota</taxon>
        <taxon>Cyanophyceae</taxon>
        <taxon>Spirulinales</taxon>
        <taxon>Spirulinaceae</taxon>
        <taxon>Spirulina</taxon>
    </lineage>
</organism>
<sequence>MFSRHIRYGLGCSLLLVVGSLPILAQQANFAPLHLAREGEQVSGQVTGSTGGAFSLANIAGRDRHGNPCLGFGSPTPDHVMILEENLDRLKLTVHSGGKDTTLVIQGPNNTIRCADDGGSGEDASVEDTNWGAGTYQVWVGSFEASQRWRYRLVASN</sequence>
<reference evidence="1 2" key="1">
    <citation type="submission" date="2021-08" db="EMBL/GenBank/DDBJ databases">
        <title>Draft genome sequence of Spirulina subsalsa with high tolerance to salinity and hype-accumulation of phycocyanin.</title>
        <authorList>
            <person name="Pei H."/>
            <person name="Jiang L."/>
        </authorList>
    </citation>
    <scope>NUCLEOTIDE SEQUENCE [LARGE SCALE GENOMIC DNA]</scope>
    <source>
        <strain evidence="1 2">FACHB-351</strain>
    </source>
</reference>
<evidence type="ECO:0000313" key="2">
    <source>
        <dbReference type="Proteomes" id="UP001526426"/>
    </source>
</evidence>
<keyword evidence="2" id="KW-1185">Reference proteome</keyword>
<evidence type="ECO:0000313" key="1">
    <source>
        <dbReference type="EMBL" id="MCW6038345.1"/>
    </source>
</evidence>